<reference evidence="3 4" key="1">
    <citation type="submission" date="2017-11" db="EMBL/GenBank/DDBJ databases">
        <authorList>
            <person name="Seth-Smith MB H."/>
        </authorList>
    </citation>
    <scope>NUCLEOTIDE SEQUENCE [LARGE SCALE GENOMIC DNA]</scope>
    <source>
        <strain evidence="3">E</strain>
    </source>
</reference>
<evidence type="ECO:0000256" key="1">
    <source>
        <dbReference type="SAM" id="MobiDB-lite"/>
    </source>
</evidence>
<evidence type="ECO:0000313" key="4">
    <source>
        <dbReference type="Proteomes" id="UP000268684"/>
    </source>
</evidence>
<sequence>MVKRTKDSNGNTLPPKRSDEHRIDSEAVKVVRNLLTADWEERSVEGRDYGIDMMVEAFDGDDPTGTLVLFQIKGLQASFGSEGVSLSVPVKTLLYARMFQAPFFLVHASVADKRAYFVWLQKYINSRLTFENPRWIRQGKVTIHFPLDNELNKDGLAKIRSLSTYVAHRDLGIAFLGHLIILQDRLKDFHATGERGALAEAISRTKEIAKLESFFNMYEETCPDVYVDFEDMLIALKKAESYGEFDFGDDDMVESQVTNLLAIARMFLSQDEGDAFVAENMETNLPY</sequence>
<gene>
    <name evidence="3" type="ORF">BSTAB16_5649</name>
</gene>
<dbReference type="AlphaFoldDB" id="A0AAJ5T7C0"/>
<proteinExistence type="predicted"/>
<evidence type="ECO:0000313" key="3">
    <source>
        <dbReference type="EMBL" id="VBB15453.1"/>
    </source>
</evidence>
<dbReference type="Pfam" id="PF14280">
    <property type="entry name" value="DUF4365"/>
    <property type="match status" value="1"/>
</dbReference>
<name>A0AAJ5T7C0_9BURK</name>
<dbReference type="InterPro" id="IPR025375">
    <property type="entry name" value="DUF4365"/>
</dbReference>
<organism evidence="3 4">
    <name type="scientific">Burkholderia stabilis</name>
    <dbReference type="NCBI Taxonomy" id="95485"/>
    <lineage>
        <taxon>Bacteria</taxon>
        <taxon>Pseudomonadati</taxon>
        <taxon>Pseudomonadota</taxon>
        <taxon>Betaproteobacteria</taxon>
        <taxon>Burkholderiales</taxon>
        <taxon>Burkholderiaceae</taxon>
        <taxon>Burkholderia</taxon>
        <taxon>Burkholderia cepacia complex</taxon>
    </lineage>
</organism>
<protein>
    <recommendedName>
        <fullName evidence="2">DUF4365 domain-containing protein</fullName>
    </recommendedName>
</protein>
<dbReference type="Proteomes" id="UP000268684">
    <property type="component" value="Chromosome II"/>
</dbReference>
<feature type="domain" description="DUF4365" evidence="2">
    <location>
        <begin position="26"/>
        <end position="161"/>
    </location>
</feature>
<evidence type="ECO:0000259" key="2">
    <source>
        <dbReference type="Pfam" id="PF14280"/>
    </source>
</evidence>
<accession>A0AAJ5T7C0</accession>
<feature type="region of interest" description="Disordered" evidence="1">
    <location>
        <begin position="1"/>
        <end position="20"/>
    </location>
</feature>
<dbReference type="EMBL" id="LR025743">
    <property type="protein sequence ID" value="VBB15453.1"/>
    <property type="molecule type" value="Genomic_DNA"/>
</dbReference>
<keyword evidence="4" id="KW-1185">Reference proteome</keyword>